<evidence type="ECO:0000313" key="5">
    <source>
        <dbReference type="Proteomes" id="UP000602745"/>
    </source>
</evidence>
<comment type="caution">
    <text evidence="4">The sequence shown here is derived from an EMBL/GenBank/DDBJ whole genome shotgun (WGS) entry which is preliminary data.</text>
</comment>
<sequence>MVPALSILLFAGVGLVAVQIISNSPEPVPSYVAQPGRDTCQGAEGYAASFGGRRTFLWRSDWLKEARHDLMADEAAYQSLLQRADLALTRGPYSVVHKTGVPAGGSRADYMSLGSYWWPDESGPEGAPYIRKDGHANPERTTDRYDLQRLEAFSLDTQNLALAYYFSDDPRYAKHAAKLIKAWFITPDTRMNPNLRFAQGIPGRAEGRSYGIIDTLRLLGVVESIGLLAPSPEISPAELAALKQWFRDYTGWLKTHVNGQDAGKAKNNHGSWYDTQLMSFALFAGDLETAREVAEEAGERRIATQIAPNGTMPHEIERTRSLLYSIYATQALTAVATLGECVGLDLWHYAGPDNQTIRTSVDFLAAFAGREAEWPYAEMQVEHERFYELLATSAWAYDDSHLKDAAKLMWERASSQPIAMRLYPHRSKQLAGEVQTVTGSAGGLE</sequence>
<dbReference type="Proteomes" id="UP000602745">
    <property type="component" value="Unassembled WGS sequence"/>
</dbReference>
<dbReference type="Gene3D" id="1.50.10.100">
    <property type="entry name" value="Chondroitin AC/alginate lyase"/>
    <property type="match status" value="1"/>
</dbReference>
<dbReference type="GO" id="GO:0016829">
    <property type="term" value="F:lyase activity"/>
    <property type="evidence" value="ECO:0007669"/>
    <property type="project" value="UniProtKB-KW"/>
</dbReference>
<evidence type="ECO:0000259" key="3">
    <source>
        <dbReference type="Pfam" id="PF05426"/>
    </source>
</evidence>
<dbReference type="InterPro" id="IPR008397">
    <property type="entry name" value="Alginate_lyase_dom"/>
</dbReference>
<organism evidence="4 5">
    <name type="scientific">Agaricicola taiwanensis</name>
    <dbReference type="NCBI Taxonomy" id="591372"/>
    <lineage>
        <taxon>Bacteria</taxon>
        <taxon>Pseudomonadati</taxon>
        <taxon>Pseudomonadota</taxon>
        <taxon>Alphaproteobacteria</taxon>
        <taxon>Rhodobacterales</taxon>
        <taxon>Paracoccaceae</taxon>
        <taxon>Agaricicola</taxon>
    </lineage>
</organism>
<evidence type="ECO:0000256" key="2">
    <source>
        <dbReference type="ARBA" id="ARBA00023239"/>
    </source>
</evidence>
<evidence type="ECO:0000313" key="4">
    <source>
        <dbReference type="EMBL" id="GGE54589.1"/>
    </source>
</evidence>
<proteinExistence type="predicted"/>
<keyword evidence="2 4" id="KW-0456">Lyase</keyword>
<dbReference type="SUPFAM" id="SSF48230">
    <property type="entry name" value="Chondroitin AC/alginate lyase"/>
    <property type="match status" value="1"/>
</dbReference>
<dbReference type="EMBL" id="BMCP01000008">
    <property type="protein sequence ID" value="GGE54589.1"/>
    <property type="molecule type" value="Genomic_DNA"/>
</dbReference>
<dbReference type="InterPro" id="IPR008929">
    <property type="entry name" value="Chondroitin_lyas"/>
</dbReference>
<protein>
    <submittedName>
        <fullName evidence="4">Alginate lyase</fullName>
    </submittedName>
</protein>
<reference evidence="4" key="1">
    <citation type="journal article" date="2014" name="Int. J. Syst. Evol. Microbiol.">
        <title>Complete genome sequence of Corynebacterium casei LMG S-19264T (=DSM 44701T), isolated from a smear-ripened cheese.</title>
        <authorList>
            <consortium name="US DOE Joint Genome Institute (JGI-PGF)"/>
            <person name="Walter F."/>
            <person name="Albersmeier A."/>
            <person name="Kalinowski J."/>
            <person name="Ruckert C."/>
        </authorList>
    </citation>
    <scope>NUCLEOTIDE SEQUENCE</scope>
    <source>
        <strain evidence="4">CCM 7684</strain>
    </source>
</reference>
<keyword evidence="1" id="KW-0732">Signal</keyword>
<accession>A0A8J2YN68</accession>
<name>A0A8J2YN68_9RHOB</name>
<gene>
    <name evidence="4" type="ORF">GCM10007276_34540</name>
</gene>
<dbReference type="AlphaFoldDB" id="A0A8J2YN68"/>
<feature type="domain" description="Alginate lyase" evidence="3">
    <location>
        <begin position="99"/>
        <end position="374"/>
    </location>
</feature>
<keyword evidence="5" id="KW-1185">Reference proteome</keyword>
<dbReference type="GO" id="GO:0042597">
    <property type="term" value="C:periplasmic space"/>
    <property type="evidence" value="ECO:0007669"/>
    <property type="project" value="InterPro"/>
</dbReference>
<reference evidence="4" key="2">
    <citation type="submission" date="2020-09" db="EMBL/GenBank/DDBJ databases">
        <authorList>
            <person name="Sun Q."/>
            <person name="Sedlacek I."/>
        </authorList>
    </citation>
    <scope>NUCLEOTIDE SEQUENCE</scope>
    <source>
        <strain evidence="4">CCM 7684</strain>
    </source>
</reference>
<dbReference type="Pfam" id="PF05426">
    <property type="entry name" value="Alginate_lyase"/>
    <property type="match status" value="1"/>
</dbReference>
<evidence type="ECO:0000256" key="1">
    <source>
        <dbReference type="ARBA" id="ARBA00022729"/>
    </source>
</evidence>